<comment type="caution">
    <text evidence="6">The sequence shown here is derived from an EMBL/GenBank/DDBJ whole genome shotgun (WGS) entry which is preliminary data.</text>
</comment>
<dbReference type="Gene3D" id="1.20.1250.20">
    <property type="entry name" value="MFS general substrate transporter like domains"/>
    <property type="match status" value="1"/>
</dbReference>
<keyword evidence="1 4" id="KW-0812">Transmembrane</keyword>
<feature type="domain" description="Major facilitator superfamily (MFS) profile" evidence="5">
    <location>
        <begin position="173"/>
        <end position="407"/>
    </location>
</feature>
<dbReference type="InterPro" id="IPR020846">
    <property type="entry name" value="MFS_dom"/>
</dbReference>
<dbReference type="PANTHER" id="PTHR23531:SF1">
    <property type="entry name" value="QUINOLENE RESISTANCE PROTEIN NORA"/>
    <property type="match status" value="1"/>
</dbReference>
<feature type="transmembrane region" description="Helical" evidence="4">
    <location>
        <begin position="283"/>
        <end position="301"/>
    </location>
</feature>
<keyword evidence="3 4" id="KW-0472">Membrane</keyword>
<dbReference type="SUPFAM" id="SSF103473">
    <property type="entry name" value="MFS general substrate transporter"/>
    <property type="match status" value="1"/>
</dbReference>
<organism evidence="6 7">
    <name type="scientific">Pseudomonas vancouverensis</name>
    <dbReference type="NCBI Taxonomy" id="95300"/>
    <lineage>
        <taxon>Bacteria</taxon>
        <taxon>Pseudomonadati</taxon>
        <taxon>Pseudomonadota</taxon>
        <taxon>Gammaproteobacteria</taxon>
        <taxon>Pseudomonadales</taxon>
        <taxon>Pseudomonadaceae</taxon>
        <taxon>Pseudomonas</taxon>
    </lineage>
</organism>
<dbReference type="InterPro" id="IPR052714">
    <property type="entry name" value="MFS_Exporter"/>
</dbReference>
<feature type="transmembrane region" description="Helical" evidence="4">
    <location>
        <begin position="344"/>
        <end position="365"/>
    </location>
</feature>
<feature type="transmembrane region" description="Helical" evidence="4">
    <location>
        <begin position="113"/>
        <end position="142"/>
    </location>
</feature>
<evidence type="ECO:0000256" key="1">
    <source>
        <dbReference type="ARBA" id="ARBA00022692"/>
    </source>
</evidence>
<dbReference type="EMBL" id="RRZK01000009">
    <property type="protein sequence ID" value="TDB64836.1"/>
    <property type="molecule type" value="Genomic_DNA"/>
</dbReference>
<dbReference type="PANTHER" id="PTHR23531">
    <property type="entry name" value="QUINOLENE RESISTANCE PROTEIN NORA"/>
    <property type="match status" value="1"/>
</dbReference>
<dbReference type="AlphaFoldDB" id="A0A1H2NWJ8"/>
<dbReference type="PROSITE" id="PS50850">
    <property type="entry name" value="MFS"/>
    <property type="match status" value="1"/>
</dbReference>
<evidence type="ECO:0000256" key="4">
    <source>
        <dbReference type="SAM" id="Phobius"/>
    </source>
</evidence>
<dbReference type="STRING" id="95300.SAMN05216558_3127"/>
<gene>
    <name evidence="6" type="ORF">EIY72_10480</name>
</gene>
<dbReference type="InterPro" id="IPR036259">
    <property type="entry name" value="MFS_trans_sf"/>
</dbReference>
<dbReference type="GO" id="GO:0022857">
    <property type="term" value="F:transmembrane transporter activity"/>
    <property type="evidence" value="ECO:0007669"/>
    <property type="project" value="InterPro"/>
</dbReference>
<name>A0A1H2NWJ8_PSEVA</name>
<dbReference type="NCBIfam" id="NF003477">
    <property type="entry name" value="PRK05122.1"/>
    <property type="match status" value="1"/>
</dbReference>
<feature type="transmembrane region" description="Helical" evidence="4">
    <location>
        <begin position="154"/>
        <end position="175"/>
    </location>
</feature>
<dbReference type="InterPro" id="IPR011701">
    <property type="entry name" value="MFS"/>
</dbReference>
<protein>
    <submittedName>
        <fullName evidence="6">MFS transporter</fullName>
    </submittedName>
</protein>
<feature type="transmembrane region" description="Helical" evidence="4">
    <location>
        <begin position="222"/>
        <end position="248"/>
    </location>
</feature>
<evidence type="ECO:0000313" key="6">
    <source>
        <dbReference type="EMBL" id="TDB64836.1"/>
    </source>
</evidence>
<evidence type="ECO:0000313" key="7">
    <source>
        <dbReference type="Proteomes" id="UP000295254"/>
    </source>
</evidence>
<accession>A0A1H2NWJ8</accession>
<sequence>MGEVSVLNQQKDQAAGSHWLILSIVGFNFISYVCSGLPLAVLPGFVLNDLGQSSIFAGLVISSQYLATLLARPLAGAVADRLGAKLAVVCGFSGLMLSGMLMVLAIVLHAQHWLILTLLLLGRLLLGASTAMISTPCCTWAIGLCGSSRSAQVMSWNGIAAYGGTAVGAPLGVLLQNSLGLFSVGLCTVLLGLAFLLLALSKRSAPIVAGARLAFHRVFLTVMPNGMVLVCSSVGFGGLTAFVALYFGSQGWDHAAYCLSGFGVGFIFARLTSPGLLQRFRGYKVVGGCLFVQTLGMLLIWLVPSPVIAIAGGVLTGIGVSWVYPGLGVETLASTPAANRNSALSALSLFFDIAVGMAGPIMGLIASGFGYAAIFLCAALMSMGGILIVACLCRRATESNLQAIDNK</sequence>
<keyword evidence="2 4" id="KW-1133">Transmembrane helix</keyword>
<dbReference type="OrthoDB" id="322544at2"/>
<evidence type="ECO:0000256" key="3">
    <source>
        <dbReference type="ARBA" id="ARBA00023136"/>
    </source>
</evidence>
<evidence type="ECO:0000256" key="2">
    <source>
        <dbReference type="ARBA" id="ARBA00022989"/>
    </source>
</evidence>
<dbReference type="Pfam" id="PF07690">
    <property type="entry name" value="MFS_1"/>
    <property type="match status" value="1"/>
</dbReference>
<feature type="transmembrane region" description="Helical" evidence="4">
    <location>
        <begin position="307"/>
        <end position="324"/>
    </location>
</feature>
<feature type="transmembrane region" description="Helical" evidence="4">
    <location>
        <begin position="20"/>
        <end position="42"/>
    </location>
</feature>
<feature type="transmembrane region" description="Helical" evidence="4">
    <location>
        <begin position="86"/>
        <end position="107"/>
    </location>
</feature>
<feature type="transmembrane region" description="Helical" evidence="4">
    <location>
        <begin position="181"/>
        <end position="201"/>
    </location>
</feature>
<dbReference type="RefSeq" id="WP_093223971.1">
    <property type="nucleotide sequence ID" value="NZ_LT629803.1"/>
</dbReference>
<reference evidence="7" key="1">
    <citation type="journal article" date="2019" name="bioRxiv">
        <title>Bacterially produced spermidine induces plant systemic susceptibility to pathogens.</title>
        <authorList>
            <person name="Melnyk R.A."/>
            <person name="Beskrovnaya P.A."/>
            <person name="Liu Z."/>
            <person name="Song Y."/>
            <person name="Haney C.H."/>
        </authorList>
    </citation>
    <scope>NUCLEOTIDE SEQUENCE [LARGE SCALE GENOMIC DNA]</scope>
    <source>
        <strain evidence="7">Dha-51</strain>
    </source>
</reference>
<feature type="transmembrane region" description="Helical" evidence="4">
    <location>
        <begin position="54"/>
        <end position="74"/>
    </location>
</feature>
<feature type="transmembrane region" description="Helical" evidence="4">
    <location>
        <begin position="254"/>
        <end position="271"/>
    </location>
</feature>
<feature type="transmembrane region" description="Helical" evidence="4">
    <location>
        <begin position="371"/>
        <end position="393"/>
    </location>
</feature>
<dbReference type="Proteomes" id="UP000295254">
    <property type="component" value="Unassembled WGS sequence"/>
</dbReference>
<proteinExistence type="predicted"/>
<keyword evidence="7" id="KW-1185">Reference proteome</keyword>
<evidence type="ECO:0000259" key="5">
    <source>
        <dbReference type="PROSITE" id="PS50850"/>
    </source>
</evidence>